<dbReference type="OMA" id="MNGWSND"/>
<dbReference type="GO" id="GO:0003676">
    <property type="term" value="F:nucleic acid binding"/>
    <property type="evidence" value="ECO:0007669"/>
    <property type="project" value="InterPro"/>
</dbReference>
<keyword evidence="3" id="KW-0479">Metal-binding</keyword>
<dbReference type="GO" id="GO:0046872">
    <property type="term" value="F:metal ion binding"/>
    <property type="evidence" value="ECO:0007669"/>
    <property type="project" value="UniProtKB-KW"/>
</dbReference>
<dbReference type="STRING" id="578462.A0A0L0TDX0"/>
<reference evidence="10" key="2">
    <citation type="submission" date="2009-11" db="EMBL/GenBank/DDBJ databases">
        <title>The Genome Sequence of Allomyces macrogynus strain ATCC 38327.</title>
        <authorList>
            <consortium name="The Broad Institute Genome Sequencing Platform"/>
            <person name="Russ C."/>
            <person name="Cuomo C."/>
            <person name="Shea T."/>
            <person name="Young S.K."/>
            <person name="Zeng Q."/>
            <person name="Koehrsen M."/>
            <person name="Haas B."/>
            <person name="Borodovsky M."/>
            <person name="Guigo R."/>
            <person name="Alvarado L."/>
            <person name="Berlin A."/>
            <person name="Borenstein D."/>
            <person name="Chen Z."/>
            <person name="Engels R."/>
            <person name="Freedman E."/>
            <person name="Gellesch M."/>
            <person name="Goldberg J."/>
            <person name="Griggs A."/>
            <person name="Gujja S."/>
            <person name="Heiman D."/>
            <person name="Hepburn T."/>
            <person name="Howarth C."/>
            <person name="Jen D."/>
            <person name="Larson L."/>
            <person name="Lewis B."/>
            <person name="Mehta T."/>
            <person name="Park D."/>
            <person name="Pearson M."/>
            <person name="Roberts A."/>
            <person name="Saif S."/>
            <person name="Shenoy N."/>
            <person name="Sisk P."/>
            <person name="Stolte C."/>
            <person name="Sykes S."/>
            <person name="Walk T."/>
            <person name="White J."/>
            <person name="Yandava C."/>
            <person name="Burger G."/>
            <person name="Gray M.W."/>
            <person name="Holland P.W.H."/>
            <person name="King N."/>
            <person name="Lang F.B.F."/>
            <person name="Roger A.J."/>
            <person name="Ruiz-Trillo I."/>
            <person name="Lander E."/>
            <person name="Nusbaum C."/>
        </authorList>
    </citation>
    <scope>NUCLEOTIDE SEQUENCE [LARGE SCALE GENOMIC DNA]</scope>
    <source>
        <strain evidence="10">ATCC 38327</strain>
    </source>
</reference>
<evidence type="ECO:0008006" key="11">
    <source>
        <dbReference type="Google" id="ProtNLM"/>
    </source>
</evidence>
<dbReference type="OrthoDB" id="441446at2759"/>
<dbReference type="GO" id="GO:0016788">
    <property type="term" value="F:hydrolase activity, acting on ester bonds"/>
    <property type="evidence" value="ECO:0007669"/>
    <property type="project" value="InterPro"/>
</dbReference>
<comment type="similarity">
    <text evidence="1">Belongs to the nuclease type I family.</text>
</comment>
<evidence type="ECO:0000313" key="10">
    <source>
        <dbReference type="Proteomes" id="UP000054350"/>
    </source>
</evidence>
<dbReference type="VEuPathDB" id="FungiDB:AMAG_17322"/>
<dbReference type="CDD" id="cd11010">
    <property type="entry name" value="S1-P1_nuclease"/>
    <property type="match status" value="1"/>
</dbReference>
<gene>
    <name evidence="9" type="ORF">AMAG_17322</name>
</gene>
<name>A0A0L0TDX0_ALLM3</name>
<dbReference type="InterPro" id="IPR003154">
    <property type="entry name" value="S1/P1nuclease"/>
</dbReference>
<keyword evidence="2" id="KW-0540">Nuclease</keyword>
<protein>
    <recommendedName>
        <fullName evidence="11">S1/P1 nuclease</fullName>
    </recommendedName>
</protein>
<keyword evidence="4" id="KW-0255">Endonuclease</keyword>
<dbReference type="Proteomes" id="UP000054350">
    <property type="component" value="Unassembled WGS sequence"/>
</dbReference>
<dbReference type="InterPro" id="IPR008947">
    <property type="entry name" value="PLipase_C/P1_nuclease_dom_sf"/>
</dbReference>
<dbReference type="AlphaFoldDB" id="A0A0L0TDX0"/>
<sequence length="417" mass="46183">MYHASFWLAVVAAGVAVLFTTVDEVVAWGHVGHSLMGQVAMQLIRPETRLALKKLLPGADGNIALISSWADEVKNEERYKGTGSLHFADTHDDPPYACSYVAARDCPNGDCITVAIQEFSWAVRNATLAAKVIPTLARRSVDARDDVEGLRSARIEWVDAQGRTRMPNRPPRRQLDPPADRRVEEQTASHDPHPTKPPHHDNPPQEIPLGERFTAVESLKFLVHLVQDIHQPLHVSGRERGGNDVQVVFNRHDANLHGVWDTLMLKKHMHDEFYGSEHAFARDVVMELATTWKGDVLSWVRCPLSMPGINDSPAFVLQGDPGRSEELSYISRDMLSHHGAIKTSRTGDPAPMSVVLCPEFWAQQSDQLNCGTIWQNLEEDLAGAYHETNLPIARKAIAMGAVRLAALLDAVLAGMEV</sequence>
<dbReference type="PANTHER" id="PTHR33146:SF26">
    <property type="entry name" value="ENDONUCLEASE 4"/>
    <property type="match status" value="1"/>
</dbReference>
<dbReference type="Pfam" id="PF02265">
    <property type="entry name" value="S1-P1_nuclease"/>
    <property type="match status" value="2"/>
</dbReference>
<evidence type="ECO:0000256" key="8">
    <source>
        <dbReference type="SAM" id="MobiDB-lite"/>
    </source>
</evidence>
<keyword evidence="6" id="KW-1015">Disulfide bond</keyword>
<keyword evidence="10" id="KW-1185">Reference proteome</keyword>
<feature type="region of interest" description="Disordered" evidence="8">
    <location>
        <begin position="161"/>
        <end position="208"/>
    </location>
</feature>
<dbReference type="EMBL" id="GG745387">
    <property type="protein sequence ID" value="KNE73053.1"/>
    <property type="molecule type" value="Genomic_DNA"/>
</dbReference>
<dbReference type="GO" id="GO:0004519">
    <property type="term" value="F:endonuclease activity"/>
    <property type="evidence" value="ECO:0007669"/>
    <property type="project" value="UniProtKB-KW"/>
</dbReference>
<evidence type="ECO:0000256" key="3">
    <source>
        <dbReference type="ARBA" id="ARBA00022723"/>
    </source>
</evidence>
<dbReference type="SUPFAM" id="SSF48537">
    <property type="entry name" value="Phospholipase C/P1 nuclease"/>
    <property type="match status" value="2"/>
</dbReference>
<keyword evidence="5" id="KW-0378">Hydrolase</keyword>
<dbReference type="eggNOG" id="ENOG502QRXU">
    <property type="taxonomic scope" value="Eukaryota"/>
</dbReference>
<organism evidence="9 10">
    <name type="scientific">Allomyces macrogynus (strain ATCC 38327)</name>
    <name type="common">Allomyces javanicus var. macrogynus</name>
    <dbReference type="NCBI Taxonomy" id="578462"/>
    <lineage>
        <taxon>Eukaryota</taxon>
        <taxon>Fungi</taxon>
        <taxon>Fungi incertae sedis</taxon>
        <taxon>Blastocladiomycota</taxon>
        <taxon>Blastocladiomycetes</taxon>
        <taxon>Blastocladiales</taxon>
        <taxon>Blastocladiaceae</taxon>
        <taxon>Allomyces</taxon>
    </lineage>
</organism>
<evidence type="ECO:0000256" key="1">
    <source>
        <dbReference type="ARBA" id="ARBA00009547"/>
    </source>
</evidence>
<reference evidence="9 10" key="1">
    <citation type="submission" date="2009-11" db="EMBL/GenBank/DDBJ databases">
        <title>Annotation of Allomyces macrogynus ATCC 38327.</title>
        <authorList>
            <consortium name="The Broad Institute Genome Sequencing Platform"/>
            <person name="Russ C."/>
            <person name="Cuomo C."/>
            <person name="Burger G."/>
            <person name="Gray M.W."/>
            <person name="Holland P.W.H."/>
            <person name="King N."/>
            <person name="Lang F.B.F."/>
            <person name="Roger A.J."/>
            <person name="Ruiz-Trillo I."/>
            <person name="Young S.K."/>
            <person name="Zeng Q."/>
            <person name="Gargeya S."/>
            <person name="Fitzgerald M."/>
            <person name="Haas B."/>
            <person name="Abouelleil A."/>
            <person name="Alvarado L."/>
            <person name="Arachchi H.M."/>
            <person name="Berlin A."/>
            <person name="Chapman S.B."/>
            <person name="Gearin G."/>
            <person name="Goldberg J."/>
            <person name="Griggs A."/>
            <person name="Gujja S."/>
            <person name="Hansen M."/>
            <person name="Heiman D."/>
            <person name="Howarth C."/>
            <person name="Larimer J."/>
            <person name="Lui A."/>
            <person name="MacDonald P.J.P."/>
            <person name="McCowen C."/>
            <person name="Montmayeur A."/>
            <person name="Murphy C."/>
            <person name="Neiman D."/>
            <person name="Pearson M."/>
            <person name="Priest M."/>
            <person name="Roberts A."/>
            <person name="Saif S."/>
            <person name="Shea T."/>
            <person name="Sisk P."/>
            <person name="Stolte C."/>
            <person name="Sykes S."/>
            <person name="Wortman J."/>
            <person name="Nusbaum C."/>
            <person name="Birren B."/>
        </authorList>
    </citation>
    <scope>NUCLEOTIDE SEQUENCE [LARGE SCALE GENOMIC DNA]</scope>
    <source>
        <strain evidence="9 10">ATCC 38327</strain>
    </source>
</reference>
<keyword evidence="7" id="KW-0325">Glycoprotein</keyword>
<dbReference type="GO" id="GO:0006308">
    <property type="term" value="P:DNA catabolic process"/>
    <property type="evidence" value="ECO:0007669"/>
    <property type="project" value="InterPro"/>
</dbReference>
<evidence type="ECO:0000256" key="4">
    <source>
        <dbReference type="ARBA" id="ARBA00022759"/>
    </source>
</evidence>
<proteinExistence type="inferred from homology"/>
<evidence type="ECO:0000256" key="7">
    <source>
        <dbReference type="ARBA" id="ARBA00023180"/>
    </source>
</evidence>
<evidence type="ECO:0000256" key="6">
    <source>
        <dbReference type="ARBA" id="ARBA00023157"/>
    </source>
</evidence>
<evidence type="ECO:0000256" key="2">
    <source>
        <dbReference type="ARBA" id="ARBA00022722"/>
    </source>
</evidence>
<dbReference type="Gene3D" id="1.10.575.10">
    <property type="entry name" value="P1 Nuclease"/>
    <property type="match status" value="1"/>
</dbReference>
<evidence type="ECO:0000256" key="5">
    <source>
        <dbReference type="ARBA" id="ARBA00022801"/>
    </source>
</evidence>
<evidence type="ECO:0000313" key="9">
    <source>
        <dbReference type="EMBL" id="KNE73053.1"/>
    </source>
</evidence>
<accession>A0A0L0TDX0</accession>
<feature type="compositionally biased region" description="Basic and acidic residues" evidence="8">
    <location>
        <begin position="173"/>
        <end position="203"/>
    </location>
</feature>
<dbReference type="PANTHER" id="PTHR33146">
    <property type="entry name" value="ENDONUCLEASE 4"/>
    <property type="match status" value="1"/>
</dbReference>